<evidence type="ECO:0000256" key="3">
    <source>
        <dbReference type="ARBA" id="ARBA00023002"/>
    </source>
</evidence>
<dbReference type="PRINTS" id="PR00081">
    <property type="entry name" value="GDHRDH"/>
</dbReference>
<dbReference type="Gene3D" id="3.40.50.720">
    <property type="entry name" value="NAD(P)-binding Rossmann-like Domain"/>
    <property type="match status" value="1"/>
</dbReference>
<evidence type="ECO:0000256" key="1">
    <source>
        <dbReference type="ARBA" id="ARBA00006484"/>
    </source>
</evidence>
<dbReference type="GO" id="GO:0016491">
    <property type="term" value="F:oxidoreductase activity"/>
    <property type="evidence" value="ECO:0007669"/>
    <property type="project" value="UniProtKB-KW"/>
</dbReference>
<dbReference type="SUPFAM" id="SSF51735">
    <property type="entry name" value="NAD(P)-binding Rossmann-fold domains"/>
    <property type="match status" value="1"/>
</dbReference>
<accession>A0A8E2JZK0</accession>
<protein>
    <submittedName>
        <fullName evidence="4">Short-chain dehydrogenase</fullName>
    </submittedName>
</protein>
<dbReference type="InterPro" id="IPR002347">
    <property type="entry name" value="SDR_fam"/>
</dbReference>
<evidence type="ECO:0000256" key="2">
    <source>
        <dbReference type="ARBA" id="ARBA00022857"/>
    </source>
</evidence>
<evidence type="ECO:0000313" key="5">
    <source>
        <dbReference type="Proteomes" id="UP000250140"/>
    </source>
</evidence>
<dbReference type="PANTHER" id="PTHR24320:SF236">
    <property type="entry name" value="SHORT-CHAIN DEHYDROGENASE-RELATED"/>
    <property type="match status" value="1"/>
</dbReference>
<dbReference type="AlphaFoldDB" id="A0A8E2JZK0"/>
<gene>
    <name evidence="4" type="ORF">AOQ84DRAFT_280041</name>
</gene>
<name>A0A8E2JZK0_9PEZI</name>
<dbReference type="EMBL" id="KV748507">
    <property type="protein sequence ID" value="OCL14927.1"/>
    <property type="molecule type" value="Genomic_DNA"/>
</dbReference>
<proteinExistence type="inferred from homology"/>
<reference evidence="4 5" key="1">
    <citation type="journal article" date="2016" name="Nat. Commun.">
        <title>Ectomycorrhizal ecology is imprinted in the genome of the dominant symbiotic fungus Cenococcum geophilum.</title>
        <authorList>
            <consortium name="DOE Joint Genome Institute"/>
            <person name="Peter M."/>
            <person name="Kohler A."/>
            <person name="Ohm R.A."/>
            <person name="Kuo A."/>
            <person name="Krutzmann J."/>
            <person name="Morin E."/>
            <person name="Arend M."/>
            <person name="Barry K.W."/>
            <person name="Binder M."/>
            <person name="Choi C."/>
            <person name="Clum A."/>
            <person name="Copeland A."/>
            <person name="Grisel N."/>
            <person name="Haridas S."/>
            <person name="Kipfer T."/>
            <person name="LaButti K."/>
            <person name="Lindquist E."/>
            <person name="Lipzen A."/>
            <person name="Maire R."/>
            <person name="Meier B."/>
            <person name="Mihaltcheva S."/>
            <person name="Molinier V."/>
            <person name="Murat C."/>
            <person name="Poggeler S."/>
            <person name="Quandt C.A."/>
            <person name="Sperisen C."/>
            <person name="Tritt A."/>
            <person name="Tisserant E."/>
            <person name="Crous P.W."/>
            <person name="Henrissat B."/>
            <person name="Nehls U."/>
            <person name="Egli S."/>
            <person name="Spatafora J.W."/>
            <person name="Grigoriev I.V."/>
            <person name="Martin F.M."/>
        </authorList>
    </citation>
    <scope>NUCLEOTIDE SEQUENCE [LARGE SCALE GENOMIC DNA]</scope>
    <source>
        <strain evidence="4 5">CBS 207.34</strain>
    </source>
</reference>
<dbReference type="InterPro" id="IPR036291">
    <property type="entry name" value="NAD(P)-bd_dom_sf"/>
</dbReference>
<sequence length="323" mass="35310">MGNTLSQMFPPSPKFTEKDVADQAGKVFIVTGASSGIGEELAQILYSLNAKVYVAARSEDRASKSIQRIKSSYPNSEGELIFLRLDLDDLTTIKKSAEDFLGKETKLDVLWNNAGVMTPPQGSKTKQGYELQLGTNNVAPFLFTKLLTPILIRTAQTAPPGSVRVVWVSSSAAELLSPKGGVDMDNLDYKKDQPPRTKYGVSKAGNVLHAMQYAKLHKDDGIVSLGLNPGNLTTNLQRHVSSLERWTLQKLTYTPIHGAYTELYAGLSPEISMAQSGGWVIPWGRLASIRKDLAEAAKTKEEGGSGNAENFWAWSEEQVKSYL</sequence>
<organism evidence="4 5">
    <name type="scientific">Glonium stellatum</name>
    <dbReference type="NCBI Taxonomy" id="574774"/>
    <lineage>
        <taxon>Eukaryota</taxon>
        <taxon>Fungi</taxon>
        <taxon>Dikarya</taxon>
        <taxon>Ascomycota</taxon>
        <taxon>Pezizomycotina</taxon>
        <taxon>Dothideomycetes</taxon>
        <taxon>Pleosporomycetidae</taxon>
        <taxon>Gloniales</taxon>
        <taxon>Gloniaceae</taxon>
        <taxon>Glonium</taxon>
    </lineage>
</organism>
<dbReference type="Proteomes" id="UP000250140">
    <property type="component" value="Unassembled WGS sequence"/>
</dbReference>
<evidence type="ECO:0000313" key="4">
    <source>
        <dbReference type="EMBL" id="OCL14927.1"/>
    </source>
</evidence>
<keyword evidence="3" id="KW-0560">Oxidoreductase</keyword>
<dbReference type="Pfam" id="PF00106">
    <property type="entry name" value="adh_short"/>
    <property type="match status" value="1"/>
</dbReference>
<comment type="similarity">
    <text evidence="1">Belongs to the short-chain dehydrogenases/reductases (SDR) family.</text>
</comment>
<keyword evidence="5" id="KW-1185">Reference proteome</keyword>
<keyword evidence="2" id="KW-0521">NADP</keyword>
<dbReference type="OrthoDB" id="191139at2759"/>
<dbReference type="PANTHER" id="PTHR24320">
    <property type="entry name" value="RETINOL DEHYDROGENASE"/>
    <property type="match status" value="1"/>
</dbReference>